<dbReference type="EMBL" id="JAPNKA010000001">
    <property type="protein sequence ID" value="MCY1081332.1"/>
    <property type="molecule type" value="Genomic_DNA"/>
</dbReference>
<dbReference type="InterPro" id="IPR028969">
    <property type="entry name" value="Imm52"/>
</dbReference>
<dbReference type="RefSeq" id="WP_267539935.1">
    <property type="nucleotide sequence ID" value="NZ_JAPNKA010000001.1"/>
</dbReference>
<evidence type="ECO:0000313" key="3">
    <source>
        <dbReference type="EMBL" id="MCY1081332.1"/>
    </source>
</evidence>
<evidence type="ECO:0000259" key="2">
    <source>
        <dbReference type="Pfam" id="PF15648"/>
    </source>
</evidence>
<evidence type="ECO:0000313" key="4">
    <source>
        <dbReference type="Proteomes" id="UP001207654"/>
    </source>
</evidence>
<reference evidence="3 4" key="1">
    <citation type="submission" date="2022-11" db="EMBL/GenBank/DDBJ databases">
        <title>Minimal conservation of predation-associated metabolite biosynthetic gene clusters underscores biosynthetic potential of Myxococcota including descriptions for ten novel species: Archangium lansinium sp. nov., Myxococcus landrumus sp. nov., Nannocystis bai.</title>
        <authorList>
            <person name="Ahearne A."/>
            <person name="Stevens C."/>
            <person name="Phillips K."/>
        </authorList>
    </citation>
    <scope>NUCLEOTIDE SEQUENCE [LARGE SCALE GENOMIC DNA]</scope>
    <source>
        <strain evidence="3 4">MIWBW</strain>
    </source>
</reference>
<gene>
    <name evidence="3" type="ORF">OV287_43450</name>
</gene>
<keyword evidence="4" id="KW-1185">Reference proteome</keyword>
<protein>
    <submittedName>
        <fullName evidence="3">Imm52 family immunity protein</fullName>
    </submittedName>
</protein>
<dbReference type="InterPro" id="IPR028904">
    <property type="entry name" value="Tox-REase-5_dom"/>
</dbReference>
<feature type="domain" description="Tox-REase-5" evidence="2">
    <location>
        <begin position="344"/>
        <end position="397"/>
    </location>
</feature>
<dbReference type="Pfam" id="PF15579">
    <property type="entry name" value="Imm52"/>
    <property type="match status" value="1"/>
</dbReference>
<comment type="caution">
    <text evidence="3">The sequence shown here is derived from an EMBL/GenBank/DDBJ whole genome shotgun (WGS) entry which is preliminary data.</text>
</comment>
<dbReference type="Proteomes" id="UP001207654">
    <property type="component" value="Unassembled WGS sequence"/>
</dbReference>
<accession>A0ABT4AI42</accession>
<evidence type="ECO:0000259" key="1">
    <source>
        <dbReference type="Pfam" id="PF15579"/>
    </source>
</evidence>
<organism evidence="3 4">
    <name type="scientific">Archangium lansingense</name>
    <dbReference type="NCBI Taxonomy" id="2995310"/>
    <lineage>
        <taxon>Bacteria</taxon>
        <taxon>Pseudomonadati</taxon>
        <taxon>Myxococcota</taxon>
        <taxon>Myxococcia</taxon>
        <taxon>Myxococcales</taxon>
        <taxon>Cystobacterineae</taxon>
        <taxon>Archangiaceae</taxon>
        <taxon>Archangium</taxon>
    </lineage>
</organism>
<feature type="domain" description="Immunity protein 52" evidence="1">
    <location>
        <begin position="402"/>
        <end position="633"/>
    </location>
</feature>
<name>A0ABT4AI42_9BACT</name>
<sequence length="644" mass="70270">MHAAASRTWAEAEGSAGGFFEQEADAFQVLQEVSGLEAKARHPAGAALYVTQAHQLRDRLTKTTVTQRNFGPRLVLSWLLREVLAGGERVAYAELLRRTERFHFLTVVRPDGYLVVALNGQPIQRLGQVKLEEGVFKVGRLVVGAFYHSHSGVLFPVDDALQRIDTSPWAEVGLGRDPLNAALDGAQDAMGELVLALAESVLDPIHTVEGLTQLPTAVAQLISSSPEYFARYGAMSLQDQIREAARLSTHLLMMYGGAAGTAGTVGRMGELGMEMRVLSLTARGELAERLVVVSGGTVTTTLGAGVGAISILHMAAGGDGGWEPPVGGPGQWVEDTTSMSERARDYQAQVTGAPKGWCYKVCRNGKCVEYDGYDPKTGTLLEAKGLGYDHFFGPEASGPVSETYYAAAYWGCRPEPVQECARRAETFFRLLSICHPDYSRWYEKHTSRKRSLQLQIEPTYDTFVRLFGKKQYEDEEGGVSFDAWTGHVPVNQEGGMVMLRCGTPAEAVPNSSILYFPSPGPGLDRLLTLPVPTGVMRAMVLAWEPDWAVLVSDDFRDALSQQGSVGTFVGWLTYFSRQRGEVPPLPEPVRVEPIEDKGTLITLGPEPFRAANPEHVALGHRIQLLLAERGLLRRVVERQPPPPA</sequence>
<proteinExistence type="predicted"/>
<dbReference type="Pfam" id="PF15648">
    <property type="entry name" value="Tox-REase-5"/>
    <property type="match status" value="1"/>
</dbReference>